<proteinExistence type="predicted"/>
<dbReference type="SMART" id="SM00388">
    <property type="entry name" value="HisKA"/>
    <property type="match status" value="1"/>
</dbReference>
<evidence type="ECO:0000256" key="3">
    <source>
        <dbReference type="ARBA" id="ARBA00022553"/>
    </source>
</evidence>
<evidence type="ECO:0000256" key="6">
    <source>
        <dbReference type="PROSITE-ProRule" id="PRU00169"/>
    </source>
</evidence>
<dbReference type="InterPro" id="IPR036641">
    <property type="entry name" value="HPT_dom_sf"/>
</dbReference>
<keyword evidence="10" id="KW-0067">ATP-binding</keyword>
<feature type="domain" description="Histidine kinase" evidence="8">
    <location>
        <begin position="329"/>
        <end position="549"/>
    </location>
</feature>
<dbReference type="SUPFAM" id="SSF47384">
    <property type="entry name" value="Homodimeric domain of signal transducing histidine kinase"/>
    <property type="match status" value="1"/>
</dbReference>
<dbReference type="SMART" id="SM00448">
    <property type="entry name" value="REC"/>
    <property type="match status" value="1"/>
</dbReference>
<evidence type="ECO:0000256" key="5">
    <source>
        <dbReference type="ARBA" id="ARBA00022777"/>
    </source>
</evidence>
<feature type="domain" description="Response regulatory" evidence="9">
    <location>
        <begin position="571"/>
        <end position="688"/>
    </location>
</feature>
<dbReference type="InterPro" id="IPR036890">
    <property type="entry name" value="HATPase_C_sf"/>
</dbReference>
<dbReference type="CDD" id="cd17546">
    <property type="entry name" value="REC_hyHK_CKI1_RcsC-like"/>
    <property type="match status" value="1"/>
</dbReference>
<organism evidence="10 11">
    <name type="scientific">Abyssalbus ytuae</name>
    <dbReference type="NCBI Taxonomy" id="2926907"/>
    <lineage>
        <taxon>Bacteria</taxon>
        <taxon>Pseudomonadati</taxon>
        <taxon>Bacteroidota</taxon>
        <taxon>Flavobacteriia</taxon>
        <taxon>Flavobacteriales</taxon>
        <taxon>Flavobacteriaceae</taxon>
        <taxon>Abyssalbus</taxon>
    </lineage>
</organism>
<dbReference type="InterPro" id="IPR005467">
    <property type="entry name" value="His_kinase_dom"/>
</dbReference>
<evidence type="ECO:0000256" key="4">
    <source>
        <dbReference type="ARBA" id="ARBA00022679"/>
    </source>
</evidence>
<evidence type="ECO:0000256" key="1">
    <source>
        <dbReference type="ARBA" id="ARBA00000085"/>
    </source>
</evidence>
<keyword evidence="11" id="KW-1185">Reference proteome</keyword>
<evidence type="ECO:0000256" key="2">
    <source>
        <dbReference type="ARBA" id="ARBA00012438"/>
    </source>
</evidence>
<dbReference type="RefSeq" id="WP_255841420.1">
    <property type="nucleotide sequence ID" value="NZ_CP094358.1"/>
</dbReference>
<dbReference type="Gene3D" id="1.20.120.160">
    <property type="entry name" value="HPT domain"/>
    <property type="match status" value="1"/>
</dbReference>
<evidence type="ECO:0000313" key="10">
    <source>
        <dbReference type="EMBL" id="UOB16251.1"/>
    </source>
</evidence>
<dbReference type="InterPro" id="IPR036097">
    <property type="entry name" value="HisK_dim/P_sf"/>
</dbReference>
<dbReference type="FunFam" id="3.30.565.10:FF:000010">
    <property type="entry name" value="Sensor histidine kinase RcsC"/>
    <property type="match status" value="1"/>
</dbReference>
<evidence type="ECO:0000259" key="9">
    <source>
        <dbReference type="PROSITE" id="PS50110"/>
    </source>
</evidence>
<reference evidence="10" key="1">
    <citation type="submission" date="2022-03" db="EMBL/GenBank/DDBJ databases">
        <title>Description of Abyssus ytuae gen. nov., sp. nov., a novel member of the family Flavobacteriaceae isolated from the sediment of Mariana Trench.</title>
        <authorList>
            <person name="Zhang J."/>
            <person name="Xu X."/>
        </authorList>
    </citation>
    <scope>NUCLEOTIDE SEQUENCE</scope>
    <source>
        <strain evidence="10">MT3330</strain>
    </source>
</reference>
<gene>
    <name evidence="10" type="ORF">MQE35_10935</name>
</gene>
<dbReference type="Pfam" id="PF00512">
    <property type="entry name" value="HisKA"/>
    <property type="match status" value="1"/>
</dbReference>
<dbReference type="InterPro" id="IPR003594">
    <property type="entry name" value="HATPase_dom"/>
</dbReference>
<protein>
    <recommendedName>
        <fullName evidence="2">histidine kinase</fullName>
        <ecNumber evidence="2">2.7.13.3</ecNumber>
    </recommendedName>
</protein>
<dbReference type="GO" id="GO:0005524">
    <property type="term" value="F:ATP binding"/>
    <property type="evidence" value="ECO:0007669"/>
    <property type="project" value="UniProtKB-KW"/>
</dbReference>
<dbReference type="PANTHER" id="PTHR43047">
    <property type="entry name" value="TWO-COMPONENT HISTIDINE PROTEIN KINASE"/>
    <property type="match status" value="1"/>
</dbReference>
<dbReference type="InterPro" id="IPR004358">
    <property type="entry name" value="Sig_transdc_His_kin-like_C"/>
</dbReference>
<keyword evidence="7" id="KW-1133">Transmembrane helix</keyword>
<accession>A0A9E6ZYK1</accession>
<dbReference type="SMART" id="SM00387">
    <property type="entry name" value="HATPase_c"/>
    <property type="match status" value="1"/>
</dbReference>
<dbReference type="Pfam" id="PF02518">
    <property type="entry name" value="HATPase_c"/>
    <property type="match status" value="1"/>
</dbReference>
<keyword evidence="3 6" id="KW-0597">Phosphoprotein</keyword>
<evidence type="ECO:0000259" key="8">
    <source>
        <dbReference type="PROSITE" id="PS50109"/>
    </source>
</evidence>
<keyword evidence="4" id="KW-0808">Transferase</keyword>
<dbReference type="SUPFAM" id="SSF55874">
    <property type="entry name" value="ATPase domain of HSP90 chaperone/DNA topoisomerase II/histidine kinase"/>
    <property type="match status" value="1"/>
</dbReference>
<dbReference type="PROSITE" id="PS50110">
    <property type="entry name" value="RESPONSE_REGULATORY"/>
    <property type="match status" value="1"/>
</dbReference>
<comment type="catalytic activity">
    <reaction evidence="1">
        <text>ATP + protein L-histidine = ADP + protein N-phospho-L-histidine.</text>
        <dbReference type="EC" id="2.7.13.3"/>
    </reaction>
</comment>
<dbReference type="InterPro" id="IPR011006">
    <property type="entry name" value="CheY-like_superfamily"/>
</dbReference>
<keyword evidence="5" id="KW-0418">Kinase</keyword>
<dbReference type="EMBL" id="CP094358">
    <property type="protein sequence ID" value="UOB16251.1"/>
    <property type="molecule type" value="Genomic_DNA"/>
</dbReference>
<feature type="transmembrane region" description="Helical" evidence="7">
    <location>
        <begin position="276"/>
        <end position="297"/>
    </location>
</feature>
<dbReference type="Gene3D" id="3.30.565.10">
    <property type="entry name" value="Histidine kinase-like ATPase, C-terminal domain"/>
    <property type="match status" value="1"/>
</dbReference>
<dbReference type="InterPro" id="IPR003661">
    <property type="entry name" value="HisK_dim/P_dom"/>
</dbReference>
<dbReference type="Gene3D" id="3.40.50.2300">
    <property type="match status" value="1"/>
</dbReference>
<keyword evidence="7" id="KW-0472">Membrane</keyword>
<keyword evidence="7" id="KW-0812">Transmembrane</keyword>
<dbReference type="Proteomes" id="UP000831290">
    <property type="component" value="Chromosome"/>
</dbReference>
<dbReference type="KEGG" id="fbm:MQE35_10935"/>
<dbReference type="SUPFAM" id="SSF52172">
    <property type="entry name" value="CheY-like"/>
    <property type="match status" value="1"/>
</dbReference>
<dbReference type="SUPFAM" id="SSF47226">
    <property type="entry name" value="Histidine-containing phosphotransfer domain, HPT domain"/>
    <property type="match status" value="1"/>
</dbReference>
<name>A0A9E6ZYK1_9FLAO</name>
<evidence type="ECO:0000256" key="7">
    <source>
        <dbReference type="SAM" id="Phobius"/>
    </source>
</evidence>
<evidence type="ECO:0000313" key="11">
    <source>
        <dbReference type="Proteomes" id="UP000831290"/>
    </source>
</evidence>
<dbReference type="Gene3D" id="1.10.287.130">
    <property type="match status" value="1"/>
</dbReference>
<feature type="modified residue" description="4-aspartylphosphate" evidence="6">
    <location>
        <position position="620"/>
    </location>
</feature>
<sequence>MNSSKSRITLKVLLSYFVLALLAIIVGWLILSEIISFSETKKNDTAEKNKMLKVSKILTLMYESEGMARASLQTNSRETLDNYFIKNDTLAIEIDSLSALFENLSQQKLLDSVKILLDQKEKNILELRKISTDPSSEKTLQKAINDFSKFESSLGKLTIEEFVENPETLSETNRKNLEEYVAILNKYSPKTSSSNISQKTLDSIITASKTLLREIRSLSYRQKRNLSLKENELLQKELTISQTIRQILTSIEADIEIAAFQMNYEREQALSKSLNVIAIAAIIGAVLSIIFSILILNDFWKTQRYRKELEKAAQYSSSLLKSREQLISSVSHDLRTPLSTILGYTELLGNAALKEKEMYYVNNIKSASKYVSNLVDDLLNYSKLEAGKIKIETVPFKLKKIITETGESIKAINQKPIELIFEIDNIFEKELLGDPFRIREILTNLIGNAYKFTQKGYIKITANSTFKDDNTLLATITVEDTGIGIKKEKQELIFKEFTQAEDDTEKKYGGAGLGLTISKKLAQLLNGDLLLKSKENIGSKFILQIPLQTSNTKYITNDKEEKLNFLQYNFQIVVVDDDPVLLELNSTVLKQHGIKVTSFKNASDALEKLHSLSYNLIITDIQMPVMNGFRFLEILKTKKEHAYKNQPVVAVTGRHDLEKSHYLKAGFSEVVYKPYTPDDLLLVIEKIFNTQSVIKNGFDNKKEPPFYNALFNLTPLRKMLDNDEEAVQQIIETFILNTNAELQKMHFYIKEKKIQNVKEGAHKMISMFRQIEARNVVEILDKLEHIDLKSDNKNIESQFKKLKKRIHAVFNALETNTVA</sequence>
<feature type="transmembrane region" description="Helical" evidence="7">
    <location>
        <begin position="12"/>
        <end position="31"/>
    </location>
</feature>
<dbReference type="Pfam" id="PF00072">
    <property type="entry name" value="Response_reg"/>
    <property type="match status" value="1"/>
</dbReference>
<dbReference type="InterPro" id="IPR001789">
    <property type="entry name" value="Sig_transdc_resp-reg_receiver"/>
</dbReference>
<dbReference type="AlphaFoldDB" id="A0A9E6ZYK1"/>
<dbReference type="EC" id="2.7.13.3" evidence="2"/>
<keyword evidence="10" id="KW-0547">Nucleotide-binding</keyword>
<dbReference type="CDD" id="cd16922">
    <property type="entry name" value="HATPase_EvgS-ArcB-TorS-like"/>
    <property type="match status" value="1"/>
</dbReference>
<dbReference type="GO" id="GO:0000155">
    <property type="term" value="F:phosphorelay sensor kinase activity"/>
    <property type="evidence" value="ECO:0007669"/>
    <property type="project" value="InterPro"/>
</dbReference>
<dbReference type="CDD" id="cd00082">
    <property type="entry name" value="HisKA"/>
    <property type="match status" value="1"/>
</dbReference>
<dbReference type="PRINTS" id="PR00344">
    <property type="entry name" value="BCTRLSENSOR"/>
</dbReference>
<dbReference type="PROSITE" id="PS50109">
    <property type="entry name" value="HIS_KIN"/>
    <property type="match status" value="1"/>
</dbReference>